<dbReference type="GO" id="GO:0005737">
    <property type="term" value="C:cytoplasm"/>
    <property type="evidence" value="ECO:0007669"/>
    <property type="project" value="TreeGrafter"/>
</dbReference>
<comment type="caution">
    <text evidence="2">The sequence shown here is derived from an EMBL/GenBank/DDBJ whole genome shotgun (WGS) entry which is preliminary data.</text>
</comment>
<dbReference type="PANTHER" id="PTHR42850:SF4">
    <property type="entry name" value="ZINC-DEPENDENT ENDOPOLYPHOSPHATASE"/>
    <property type="match status" value="1"/>
</dbReference>
<proteinExistence type="predicted"/>
<gene>
    <name evidence="2" type="primary">pphA</name>
    <name evidence="2" type="ORF">Pla100_38680</name>
</gene>
<dbReference type="AlphaFoldDB" id="A0A5C6A4N0"/>
<evidence type="ECO:0000259" key="1">
    <source>
        <dbReference type="Pfam" id="PF00149"/>
    </source>
</evidence>
<dbReference type="EC" id="3.1.3.16" evidence="2"/>
<dbReference type="InterPro" id="IPR004843">
    <property type="entry name" value="Calcineurin-like_PHP"/>
</dbReference>
<dbReference type="Proteomes" id="UP000316213">
    <property type="component" value="Unassembled WGS sequence"/>
</dbReference>
<dbReference type="EMBL" id="SJPM01000008">
    <property type="protein sequence ID" value="TWT94258.1"/>
    <property type="molecule type" value="Genomic_DNA"/>
</dbReference>
<dbReference type="InterPro" id="IPR029052">
    <property type="entry name" value="Metallo-depent_PP-like"/>
</dbReference>
<feature type="domain" description="Calcineurin-like phosphoesterase" evidence="1">
    <location>
        <begin position="4"/>
        <end position="175"/>
    </location>
</feature>
<dbReference type="OrthoDB" id="384253at2"/>
<dbReference type="InterPro" id="IPR050126">
    <property type="entry name" value="Ap4A_hydrolase"/>
</dbReference>
<name>A0A5C6A4N0_9BACT</name>
<reference evidence="2 3" key="1">
    <citation type="submission" date="2019-02" db="EMBL/GenBank/DDBJ databases">
        <title>Deep-cultivation of Planctomycetes and their phenomic and genomic characterization uncovers novel biology.</title>
        <authorList>
            <person name="Wiegand S."/>
            <person name="Jogler M."/>
            <person name="Boedeker C."/>
            <person name="Pinto D."/>
            <person name="Vollmers J."/>
            <person name="Rivas-Marin E."/>
            <person name="Kohn T."/>
            <person name="Peeters S.H."/>
            <person name="Heuer A."/>
            <person name="Rast P."/>
            <person name="Oberbeckmann S."/>
            <person name="Bunk B."/>
            <person name="Jeske O."/>
            <person name="Meyerdierks A."/>
            <person name="Storesund J.E."/>
            <person name="Kallscheuer N."/>
            <person name="Luecker S."/>
            <person name="Lage O.M."/>
            <person name="Pohl T."/>
            <person name="Merkel B.J."/>
            <person name="Hornburger P."/>
            <person name="Mueller R.-W."/>
            <person name="Bruemmer F."/>
            <person name="Labrenz M."/>
            <person name="Spormann A.M."/>
            <person name="Op Den Camp H."/>
            <person name="Overmann J."/>
            <person name="Amann R."/>
            <person name="Jetten M.S.M."/>
            <person name="Mascher T."/>
            <person name="Medema M.H."/>
            <person name="Devos D.P."/>
            <person name="Kaster A.-K."/>
            <person name="Ovreas L."/>
            <person name="Rohde M."/>
            <person name="Galperin M.Y."/>
            <person name="Jogler C."/>
        </authorList>
    </citation>
    <scope>NUCLEOTIDE SEQUENCE [LARGE SCALE GENOMIC DNA]</scope>
    <source>
        <strain evidence="2 3">Pla100</strain>
    </source>
</reference>
<dbReference type="RefSeq" id="WP_146579194.1">
    <property type="nucleotide sequence ID" value="NZ_SJPM01000008.1"/>
</dbReference>
<sequence>MSGRLIAIGDIHGYRAALQTLLNEIQPDADDIIVTLGDYIDRGPDSKGVIDLLIQWGRKTQLVALIGNHEEMMLNVIQGEQSHHGWLRYGGVETLESYDFDGDLNFLPAEHREFFDSLGDFFVHDNYFFTHAAYDPQLELEQQPIELLRWHSLRAGIPDPHFSGKTAVVGHTASDDGSILDIGHLICLDTNCYGGGVLTAMDFPSKRVWQAKPDGELVA</sequence>
<accession>A0A5C6A4N0</accession>
<protein>
    <submittedName>
        <fullName evidence="2">Serine/threonine-protein phosphatase 1</fullName>
        <ecNumber evidence="2">3.1.3.16</ecNumber>
    </submittedName>
</protein>
<dbReference type="Pfam" id="PF00149">
    <property type="entry name" value="Metallophos"/>
    <property type="match status" value="1"/>
</dbReference>
<keyword evidence="2" id="KW-0378">Hydrolase</keyword>
<organism evidence="2 3">
    <name type="scientific">Neorhodopirellula pilleata</name>
    <dbReference type="NCBI Taxonomy" id="2714738"/>
    <lineage>
        <taxon>Bacteria</taxon>
        <taxon>Pseudomonadati</taxon>
        <taxon>Planctomycetota</taxon>
        <taxon>Planctomycetia</taxon>
        <taxon>Pirellulales</taxon>
        <taxon>Pirellulaceae</taxon>
        <taxon>Neorhodopirellula</taxon>
    </lineage>
</organism>
<dbReference type="CDD" id="cd00144">
    <property type="entry name" value="MPP_PPP_family"/>
    <property type="match status" value="1"/>
</dbReference>
<dbReference type="SUPFAM" id="SSF56300">
    <property type="entry name" value="Metallo-dependent phosphatases"/>
    <property type="match status" value="1"/>
</dbReference>
<dbReference type="GO" id="GO:0004722">
    <property type="term" value="F:protein serine/threonine phosphatase activity"/>
    <property type="evidence" value="ECO:0007669"/>
    <property type="project" value="UniProtKB-EC"/>
</dbReference>
<dbReference type="PANTHER" id="PTHR42850">
    <property type="entry name" value="METALLOPHOSPHOESTERASE"/>
    <property type="match status" value="1"/>
</dbReference>
<evidence type="ECO:0000313" key="2">
    <source>
        <dbReference type="EMBL" id="TWT94258.1"/>
    </source>
</evidence>
<dbReference type="GO" id="GO:0008803">
    <property type="term" value="F:bis(5'-nucleosyl)-tetraphosphatase (symmetrical) activity"/>
    <property type="evidence" value="ECO:0007669"/>
    <property type="project" value="TreeGrafter"/>
</dbReference>
<keyword evidence="3" id="KW-1185">Reference proteome</keyword>
<dbReference type="GO" id="GO:0110154">
    <property type="term" value="P:RNA decapping"/>
    <property type="evidence" value="ECO:0007669"/>
    <property type="project" value="TreeGrafter"/>
</dbReference>
<dbReference type="Gene3D" id="3.60.21.10">
    <property type="match status" value="1"/>
</dbReference>
<evidence type="ECO:0000313" key="3">
    <source>
        <dbReference type="Proteomes" id="UP000316213"/>
    </source>
</evidence>